<dbReference type="InterPro" id="IPR011010">
    <property type="entry name" value="DNA_brk_join_enz"/>
</dbReference>
<reference evidence="4 5" key="1">
    <citation type="submission" date="2020-12" db="EMBL/GenBank/DDBJ databases">
        <authorList>
            <person name="Lu T."/>
            <person name="Wang Q."/>
            <person name="Han X."/>
        </authorList>
    </citation>
    <scope>NUCLEOTIDE SEQUENCE [LARGE SCALE GENOMIC DNA]</scope>
    <source>
        <strain evidence="4 5">WQ 585</strain>
    </source>
</reference>
<dbReference type="RefSeq" id="WP_200238215.1">
    <property type="nucleotide sequence ID" value="NZ_JAENGP010000015.1"/>
</dbReference>
<evidence type="ECO:0000256" key="1">
    <source>
        <dbReference type="ARBA" id="ARBA00022908"/>
    </source>
</evidence>
<name>A0ABS1EGG7_9BURK</name>
<organism evidence="4 5">
    <name type="scientific">Advenella mandrilli</name>
    <dbReference type="NCBI Taxonomy" id="2800330"/>
    <lineage>
        <taxon>Bacteria</taxon>
        <taxon>Pseudomonadati</taxon>
        <taxon>Pseudomonadota</taxon>
        <taxon>Betaproteobacteria</taxon>
        <taxon>Burkholderiales</taxon>
        <taxon>Alcaligenaceae</taxon>
    </lineage>
</organism>
<dbReference type="InterPro" id="IPR002104">
    <property type="entry name" value="Integrase_catalytic"/>
</dbReference>
<dbReference type="InterPro" id="IPR050090">
    <property type="entry name" value="Tyrosine_recombinase_XerCD"/>
</dbReference>
<keyword evidence="1" id="KW-0229">DNA integration</keyword>
<accession>A0ABS1EGG7</accession>
<dbReference type="InterPro" id="IPR013762">
    <property type="entry name" value="Integrase-like_cat_sf"/>
</dbReference>
<dbReference type="PANTHER" id="PTHR30349">
    <property type="entry name" value="PHAGE INTEGRASE-RELATED"/>
    <property type="match status" value="1"/>
</dbReference>
<keyword evidence="5" id="KW-1185">Reference proteome</keyword>
<protein>
    <submittedName>
        <fullName evidence="4">Site-specific integrase</fullName>
    </submittedName>
</protein>
<evidence type="ECO:0000313" key="5">
    <source>
        <dbReference type="Proteomes" id="UP000635316"/>
    </source>
</evidence>
<dbReference type="EMBL" id="JAENGP010000015">
    <property type="protein sequence ID" value="MBK1782107.1"/>
    <property type="molecule type" value="Genomic_DNA"/>
</dbReference>
<proteinExistence type="predicted"/>
<sequence length="348" mass="40244">MPIYKKSKSSFWWIDIRTSGGERVRRSTGTYDKRQAQEYHDKVKAELWRLDKLGEQPEFSFDQAALKVLKLSEGQKDYKTKIRHIKYWRSCFGGRAISSLTSDEIFNNLPTHRLVKSGKSKAQPLAAATKNRYLATMSRILHIAYDENWLQKIPKLGKFKEADVRIRWITREQAQLLINQFQTEWMRNVCSFALSTGARMSEILSLEWSQVDIGKKLCWVTGDKAKSGKSRPIPLNSDAMSVIWSCLGKNKKWVFVRDTGTHPKEINRKSFNSAVKKLRLGDFHFHDLRHTWASWHVQSGTPLMVLKELGGWETLEMVKKYAHLDASHLEMHANSVTFWSPISKTEAA</sequence>
<dbReference type="Proteomes" id="UP000635316">
    <property type="component" value="Unassembled WGS sequence"/>
</dbReference>
<feature type="domain" description="Tyr recombinase" evidence="3">
    <location>
        <begin position="164"/>
        <end position="334"/>
    </location>
</feature>
<dbReference type="Pfam" id="PF00589">
    <property type="entry name" value="Phage_integrase"/>
    <property type="match status" value="1"/>
</dbReference>
<evidence type="ECO:0000256" key="2">
    <source>
        <dbReference type="ARBA" id="ARBA00023172"/>
    </source>
</evidence>
<comment type="caution">
    <text evidence="4">The sequence shown here is derived from an EMBL/GenBank/DDBJ whole genome shotgun (WGS) entry which is preliminary data.</text>
</comment>
<evidence type="ECO:0000313" key="4">
    <source>
        <dbReference type="EMBL" id="MBK1782107.1"/>
    </source>
</evidence>
<keyword evidence="2" id="KW-0233">DNA recombination</keyword>
<dbReference type="SUPFAM" id="SSF56349">
    <property type="entry name" value="DNA breaking-rejoining enzymes"/>
    <property type="match status" value="1"/>
</dbReference>
<dbReference type="PANTHER" id="PTHR30349:SF64">
    <property type="entry name" value="PROPHAGE INTEGRASE INTD-RELATED"/>
    <property type="match status" value="1"/>
</dbReference>
<evidence type="ECO:0000259" key="3">
    <source>
        <dbReference type="PROSITE" id="PS51898"/>
    </source>
</evidence>
<dbReference type="Gene3D" id="1.10.443.10">
    <property type="entry name" value="Intergrase catalytic core"/>
    <property type="match status" value="1"/>
</dbReference>
<dbReference type="CDD" id="cd00796">
    <property type="entry name" value="INT_Rci_Hp1_C"/>
    <property type="match status" value="1"/>
</dbReference>
<gene>
    <name evidence="4" type="ORF">JHL22_12875</name>
</gene>
<dbReference type="PROSITE" id="PS51898">
    <property type="entry name" value="TYR_RECOMBINASE"/>
    <property type="match status" value="1"/>
</dbReference>